<evidence type="ECO:0000256" key="1">
    <source>
        <dbReference type="SAM" id="Coils"/>
    </source>
</evidence>
<keyword evidence="1" id="KW-0175">Coiled coil</keyword>
<feature type="compositionally biased region" description="Basic and acidic residues" evidence="2">
    <location>
        <begin position="616"/>
        <end position="631"/>
    </location>
</feature>
<feature type="region of interest" description="Disordered" evidence="2">
    <location>
        <begin position="1"/>
        <end position="49"/>
    </location>
</feature>
<dbReference type="FunCoup" id="A0A200QB87">
    <property type="interactions" value="1818"/>
</dbReference>
<dbReference type="AlphaFoldDB" id="A0A200QB87"/>
<dbReference type="PANTHER" id="PTHR47458:SF1">
    <property type="entry name" value="SMAD_FHA DOMAIN-CONTAINING PROTEIN"/>
    <property type="match status" value="1"/>
</dbReference>
<dbReference type="Gene3D" id="2.60.200.20">
    <property type="match status" value="1"/>
</dbReference>
<protein>
    <submittedName>
        <fullName evidence="4">Forkhead-associated (FHA) domain</fullName>
    </submittedName>
</protein>
<evidence type="ECO:0000313" key="5">
    <source>
        <dbReference type="Proteomes" id="UP000195402"/>
    </source>
</evidence>
<feature type="compositionally biased region" description="Polar residues" evidence="2">
    <location>
        <begin position="25"/>
        <end position="34"/>
    </location>
</feature>
<evidence type="ECO:0000256" key="2">
    <source>
        <dbReference type="SAM" id="MobiDB-lite"/>
    </source>
</evidence>
<dbReference type="Proteomes" id="UP000195402">
    <property type="component" value="Unassembled WGS sequence"/>
</dbReference>
<reference evidence="4 5" key="1">
    <citation type="journal article" date="2017" name="Mol. Plant">
        <title>The Genome of Medicinal Plant Macleaya cordata Provides New Insights into Benzylisoquinoline Alkaloids Metabolism.</title>
        <authorList>
            <person name="Liu X."/>
            <person name="Liu Y."/>
            <person name="Huang P."/>
            <person name="Ma Y."/>
            <person name="Qing Z."/>
            <person name="Tang Q."/>
            <person name="Cao H."/>
            <person name="Cheng P."/>
            <person name="Zheng Y."/>
            <person name="Yuan Z."/>
            <person name="Zhou Y."/>
            <person name="Liu J."/>
            <person name="Tang Z."/>
            <person name="Zhuo Y."/>
            <person name="Zhang Y."/>
            <person name="Yu L."/>
            <person name="Huang J."/>
            <person name="Yang P."/>
            <person name="Peng Q."/>
            <person name="Zhang J."/>
            <person name="Jiang W."/>
            <person name="Zhang Z."/>
            <person name="Lin K."/>
            <person name="Ro D.K."/>
            <person name="Chen X."/>
            <person name="Xiong X."/>
            <person name="Shang Y."/>
            <person name="Huang S."/>
            <person name="Zeng J."/>
        </authorList>
    </citation>
    <scope>NUCLEOTIDE SEQUENCE [LARGE SCALE GENOMIC DNA]</scope>
    <source>
        <strain evidence="5">cv. BLH2017</strain>
        <tissue evidence="4">Root</tissue>
    </source>
</reference>
<organism evidence="4 5">
    <name type="scientific">Macleaya cordata</name>
    <name type="common">Five-seeded plume-poppy</name>
    <name type="synonym">Bocconia cordata</name>
    <dbReference type="NCBI Taxonomy" id="56857"/>
    <lineage>
        <taxon>Eukaryota</taxon>
        <taxon>Viridiplantae</taxon>
        <taxon>Streptophyta</taxon>
        <taxon>Embryophyta</taxon>
        <taxon>Tracheophyta</taxon>
        <taxon>Spermatophyta</taxon>
        <taxon>Magnoliopsida</taxon>
        <taxon>Ranunculales</taxon>
        <taxon>Papaveraceae</taxon>
        <taxon>Papaveroideae</taxon>
        <taxon>Macleaya</taxon>
    </lineage>
</organism>
<sequence length="912" mass="100638">MALEEDQAETPLKSKAMPSPKSDVNIVSQTSSCQPAPPNSISPPKKTQSPKEFILSVARKFSAQPLQNADPGVWGVLTAISTNARKRSQQGINILLTEDEHCIGRLVEDARFRIESHAVSGYHCKIFRKKIVTDDVEQPCSSVFLKDTSTNGTFLNWEKLKKNTAEAQLQNGDIVSFAAAPQHELAFAFVYREVLNSTSLVDGSTILKRKAEEFDCESKRLKGIGIGAPAGPISLDDVRSLQRSNTELRKQLESHVLTIEEIRNENRAAVARHEKEMKELKESVSQSYVDDLKDLRRTLEVKQKELAEISIVSAERQQAVEDLNERLSASMQSRIEAGEIINSQKSTISELEKQLDEERKQRSEEREKAVADLKATLQKAHLEAQEELKRQSDIASKQERELKEVINKLQESDKESRLLVETLRTKLEDTRESLVISEKKVRQLESQVQEEQQTSMNCRKKVEALEYEMKTLRKELENEKVAREEAWAKVSELELEIAAAIRDLATEKQRFQGARERIILRETQLRAFYSTTEEISSLFTKQQEQLKAMQRTLEDEENTSVDIDLIATTGNKNGVIIRENESTHRNNNNVTENTASASTPRVDRIQVDSTSDEASVTEKHECDLKSQEEGHNTQDIECTSVDRSIKGGFGSDIDGVGTAPLLEGDQTETQRVLGTESPANDGERNFDLNKSTTLAGETMQLDDEAQVQENGEQIQRVPEENTHCSQSNDQIGDLNAMEEDTEAAGTIRTSDLMTSEVAGSWAISTAPSVHGENDSQRSGVKDSVGSDDEADEDGRAAGSQIGSTVVAATTKLSQERQALNEMIQIVAPDFDQIFGDGGGGSSRKGRDKDDEGSTSDSATEAGSDHDGDVNGGVDTEIGGSISDTQAGSDQGDDDVNDAMDEDGDASEEDSVG</sequence>
<dbReference type="EMBL" id="MVGT01002446">
    <property type="protein sequence ID" value="OVA07723.1"/>
    <property type="molecule type" value="Genomic_DNA"/>
</dbReference>
<feature type="region of interest" description="Disordered" evidence="2">
    <location>
        <begin position="766"/>
        <end position="803"/>
    </location>
</feature>
<dbReference type="InterPro" id="IPR000253">
    <property type="entry name" value="FHA_dom"/>
</dbReference>
<accession>A0A200QB87</accession>
<feature type="region of interest" description="Disordered" evidence="2">
    <location>
        <begin position="705"/>
        <end position="730"/>
    </location>
</feature>
<dbReference type="PROSITE" id="PS50006">
    <property type="entry name" value="FHA_DOMAIN"/>
    <property type="match status" value="1"/>
</dbReference>
<dbReference type="OMA" id="YENTIMG"/>
<name>A0A200QB87_MACCD</name>
<keyword evidence="5" id="KW-1185">Reference proteome</keyword>
<evidence type="ECO:0000259" key="3">
    <source>
        <dbReference type="PROSITE" id="PS50006"/>
    </source>
</evidence>
<dbReference type="InParanoid" id="A0A200QB87"/>
<feature type="region of interest" description="Disordered" evidence="2">
    <location>
        <begin position="582"/>
        <end position="601"/>
    </location>
</feature>
<dbReference type="PANTHER" id="PTHR47458">
    <property type="entry name" value="SMAD/FHA DOMAIN-CONTAINING PROTEIN"/>
    <property type="match status" value="1"/>
</dbReference>
<proteinExistence type="predicted"/>
<feature type="coiled-coil region" evidence="1">
    <location>
        <begin position="341"/>
        <end position="510"/>
    </location>
</feature>
<feature type="region of interest" description="Disordered" evidence="2">
    <location>
        <begin position="607"/>
        <end position="631"/>
    </location>
</feature>
<feature type="domain" description="FHA" evidence="3">
    <location>
        <begin position="101"/>
        <end position="160"/>
    </location>
</feature>
<evidence type="ECO:0000313" key="4">
    <source>
        <dbReference type="EMBL" id="OVA07723.1"/>
    </source>
</evidence>
<dbReference type="Pfam" id="PF00498">
    <property type="entry name" value="FHA"/>
    <property type="match status" value="1"/>
</dbReference>
<feature type="coiled-coil region" evidence="1">
    <location>
        <begin position="245"/>
        <end position="312"/>
    </location>
</feature>
<feature type="compositionally biased region" description="Polar residues" evidence="2">
    <location>
        <begin position="585"/>
        <end position="599"/>
    </location>
</feature>
<feature type="compositionally biased region" description="Acidic residues" evidence="2">
    <location>
        <begin position="890"/>
        <end position="912"/>
    </location>
</feature>
<dbReference type="SUPFAM" id="SSF49879">
    <property type="entry name" value="SMAD/FHA domain"/>
    <property type="match status" value="1"/>
</dbReference>
<feature type="region of interest" description="Disordered" evidence="2">
    <location>
        <begin position="827"/>
        <end position="912"/>
    </location>
</feature>
<dbReference type="STRING" id="56857.A0A200QB87"/>
<dbReference type="OrthoDB" id="687730at2759"/>
<comment type="caution">
    <text evidence="4">The sequence shown here is derived from an EMBL/GenBank/DDBJ whole genome shotgun (WGS) entry which is preliminary data.</text>
</comment>
<dbReference type="SMART" id="SM00240">
    <property type="entry name" value="FHA"/>
    <property type="match status" value="1"/>
</dbReference>
<dbReference type="InterPro" id="IPR008984">
    <property type="entry name" value="SMAD_FHA_dom_sf"/>
</dbReference>
<gene>
    <name evidence="4" type="ORF">BVC80_1827g93</name>
</gene>